<evidence type="ECO:0000256" key="1">
    <source>
        <dbReference type="SAM" id="MobiDB-lite"/>
    </source>
</evidence>
<evidence type="ECO:0000256" key="2">
    <source>
        <dbReference type="SAM" id="Phobius"/>
    </source>
</evidence>
<gene>
    <name evidence="4" type="ORF">F4Y42_03800</name>
</gene>
<dbReference type="AlphaFoldDB" id="A0A6B0YNR2"/>
<keyword evidence="2" id="KW-1133">Transmembrane helix</keyword>
<keyword evidence="2" id="KW-0812">Transmembrane</keyword>
<keyword evidence="3" id="KW-0732">Signal</keyword>
<feature type="transmembrane region" description="Helical" evidence="2">
    <location>
        <begin position="259"/>
        <end position="280"/>
    </location>
</feature>
<evidence type="ECO:0008006" key="5">
    <source>
        <dbReference type="Google" id="ProtNLM"/>
    </source>
</evidence>
<proteinExistence type="predicted"/>
<accession>A0A6B0YNR2</accession>
<comment type="caution">
    <text evidence="4">The sequence shown here is derived from an EMBL/GenBank/DDBJ whole genome shotgun (WGS) entry which is preliminary data.</text>
</comment>
<keyword evidence="2" id="KW-0472">Membrane</keyword>
<evidence type="ECO:0000313" key="4">
    <source>
        <dbReference type="EMBL" id="MXY92553.1"/>
    </source>
</evidence>
<dbReference type="EMBL" id="VXRG01000036">
    <property type="protein sequence ID" value="MXY92553.1"/>
    <property type="molecule type" value="Genomic_DNA"/>
</dbReference>
<reference evidence="4" key="1">
    <citation type="submission" date="2019-09" db="EMBL/GenBank/DDBJ databases">
        <title>Characterisation of the sponge microbiome using genome-centric metagenomics.</title>
        <authorList>
            <person name="Engelberts J.P."/>
            <person name="Robbins S.J."/>
            <person name="De Goeij J.M."/>
            <person name="Aranda M."/>
            <person name="Bell S.C."/>
            <person name="Webster N.S."/>
        </authorList>
    </citation>
    <scope>NUCLEOTIDE SEQUENCE</scope>
    <source>
        <strain evidence="4">SB0664_bin_27</strain>
    </source>
</reference>
<feature type="signal peptide" evidence="3">
    <location>
        <begin position="1"/>
        <end position="31"/>
    </location>
</feature>
<protein>
    <recommendedName>
        <fullName evidence="5">Magnesium transporter MgtE intracellular domain-containing protein</fullName>
    </recommendedName>
</protein>
<organism evidence="4">
    <name type="scientific">Caldilineaceae bacterium SB0664_bin_27</name>
    <dbReference type="NCBI Taxonomy" id="2605260"/>
    <lineage>
        <taxon>Bacteria</taxon>
        <taxon>Bacillati</taxon>
        <taxon>Chloroflexota</taxon>
        <taxon>Caldilineae</taxon>
        <taxon>Caldilineales</taxon>
        <taxon>Caldilineaceae</taxon>
    </lineage>
</organism>
<sequence length="755" mass="84308">MKVRFVTKARKPLVYGLLIVSLLIAAMPNKAAHAQSGSPPAYTFEECDRISESNLRDELNRVTQSVVAEERSDLSVDGIVKLNWEKVGLDSVLDYAVDAATERVMEETGWWEKFISGWDPEKAKELTEEVADYTFASSEFQEAFDLLSHEISEELVAEIQLMIAKSASSALLCVQTFLGDTVSPTMAALLEKQIQAELDEIRLNPDDSQVNWLTIADAHPELLKGIGAIIVSNIVKRVGVALSKRVATQLVTRIVTRTIVGVIPLVGNLLGVALIAWDFFNARQGSLPMIRDALKEEEVKQQIRVVVTSTVEDELRKELPPLARSLSNDVFSQWQEFRKNYARVVDLAQEDQRFKSILDRTPIKKVRHLAKLVALTEEKLGADGLAELIDSSKFERILSLEETGLNMFRVTGDAELVIAWADLAGALTAKVVELELYRVATPSDFRDRADVEAVLELEDVGIIQKLMLLEQDVRDELLELSSAQVGQTLDTLDSEILSWLAQEYLVDMAQQDKSRFVASILTWAELAVEQIAKVVELEVIFFAAPSDFTDQTELEAVLELDDAELIRKLMQLEPDVRVGLLGLSPEQIGQSLDELSQENLSWLSIDLLTKLEPQHRNIVLTSVIDEPDVIPELKVDAIRKALLDSDNLEATLNYIVQGTRSTTWIGSLHRLVTSAAPMLSGELPWALFWRYDGSTLRMVLVVLAGIIAIAIIWFRVFPRRRHEVNVNVVLPDSHGGGARTQMEEKQAQSDEEDAQ</sequence>
<name>A0A6B0YNR2_9CHLR</name>
<evidence type="ECO:0000256" key="3">
    <source>
        <dbReference type="SAM" id="SignalP"/>
    </source>
</evidence>
<feature type="region of interest" description="Disordered" evidence="1">
    <location>
        <begin position="735"/>
        <end position="755"/>
    </location>
</feature>
<feature type="chain" id="PRO_5025370596" description="Magnesium transporter MgtE intracellular domain-containing protein" evidence="3">
    <location>
        <begin position="32"/>
        <end position="755"/>
    </location>
</feature>
<feature type="transmembrane region" description="Helical" evidence="2">
    <location>
        <begin position="695"/>
        <end position="714"/>
    </location>
</feature>